<name>A0A918B6H8_9ACTN</name>
<gene>
    <name evidence="4" type="ORF">GCM10010249_44230</name>
</gene>
<dbReference type="Pfam" id="PF25023">
    <property type="entry name" value="TEN_YD-shell"/>
    <property type="match status" value="1"/>
</dbReference>
<feature type="compositionally biased region" description="Low complexity" evidence="2">
    <location>
        <begin position="91"/>
        <end position="104"/>
    </location>
</feature>
<feature type="region of interest" description="Disordered" evidence="2">
    <location>
        <begin position="61"/>
        <end position="104"/>
    </location>
</feature>
<feature type="domain" description="Teneurin-like YD-shell" evidence="3">
    <location>
        <begin position="1611"/>
        <end position="1870"/>
    </location>
</feature>
<dbReference type="PANTHER" id="PTHR32305">
    <property type="match status" value="1"/>
</dbReference>
<proteinExistence type="predicted"/>
<evidence type="ECO:0000313" key="4">
    <source>
        <dbReference type="EMBL" id="GGQ20721.1"/>
    </source>
</evidence>
<reference evidence="4" key="1">
    <citation type="journal article" date="2014" name="Int. J. Syst. Evol. Microbiol.">
        <title>Complete genome sequence of Corynebacterium casei LMG S-19264T (=DSM 44701T), isolated from a smear-ripened cheese.</title>
        <authorList>
            <consortium name="US DOE Joint Genome Institute (JGI-PGF)"/>
            <person name="Walter F."/>
            <person name="Albersmeier A."/>
            <person name="Kalinowski J."/>
            <person name="Ruckert C."/>
        </authorList>
    </citation>
    <scope>NUCLEOTIDE SEQUENCE</scope>
    <source>
        <strain evidence="4">JCM 4335</strain>
    </source>
</reference>
<evidence type="ECO:0000256" key="2">
    <source>
        <dbReference type="SAM" id="MobiDB-lite"/>
    </source>
</evidence>
<organism evidence="4 5">
    <name type="scientific">Streptomyces roseolilacinus</name>
    <dbReference type="NCBI Taxonomy" id="66904"/>
    <lineage>
        <taxon>Bacteria</taxon>
        <taxon>Bacillati</taxon>
        <taxon>Actinomycetota</taxon>
        <taxon>Actinomycetes</taxon>
        <taxon>Kitasatosporales</taxon>
        <taxon>Streptomycetaceae</taxon>
        <taxon>Streptomyces</taxon>
    </lineage>
</organism>
<keyword evidence="1" id="KW-0677">Repeat</keyword>
<dbReference type="NCBIfam" id="TIGR03696">
    <property type="entry name" value="Rhs_assc_core"/>
    <property type="match status" value="1"/>
</dbReference>
<feature type="compositionally biased region" description="Basic and acidic residues" evidence="2">
    <location>
        <begin position="62"/>
        <end position="77"/>
    </location>
</feature>
<dbReference type="Pfam" id="PF14424">
    <property type="entry name" value="Toxin-deaminase"/>
    <property type="match status" value="1"/>
</dbReference>
<evidence type="ECO:0000256" key="1">
    <source>
        <dbReference type="ARBA" id="ARBA00022737"/>
    </source>
</evidence>
<feature type="region of interest" description="Disordered" evidence="2">
    <location>
        <begin position="1875"/>
        <end position="1931"/>
    </location>
</feature>
<protein>
    <recommendedName>
        <fullName evidence="3">Teneurin-like YD-shell domain-containing protein</fullName>
    </recommendedName>
</protein>
<dbReference type="EMBL" id="BMSV01000009">
    <property type="protein sequence ID" value="GGQ20721.1"/>
    <property type="molecule type" value="Genomic_DNA"/>
</dbReference>
<dbReference type="Proteomes" id="UP000654123">
    <property type="component" value="Unassembled WGS sequence"/>
</dbReference>
<dbReference type="InterPro" id="IPR022385">
    <property type="entry name" value="Rhs_assc_core"/>
</dbReference>
<dbReference type="InterPro" id="IPR032721">
    <property type="entry name" value="Toxin-deaminase"/>
</dbReference>
<dbReference type="PANTHER" id="PTHR32305:SF17">
    <property type="entry name" value="TRNA NUCLEASE WAPA"/>
    <property type="match status" value="1"/>
</dbReference>
<dbReference type="Pfam" id="PF05593">
    <property type="entry name" value="RHS_repeat"/>
    <property type="match status" value="1"/>
</dbReference>
<dbReference type="InterPro" id="IPR050708">
    <property type="entry name" value="T6SS_VgrG/RHS"/>
</dbReference>
<dbReference type="NCBIfam" id="TIGR01643">
    <property type="entry name" value="YD_repeat_2x"/>
    <property type="match status" value="1"/>
</dbReference>
<evidence type="ECO:0000313" key="5">
    <source>
        <dbReference type="Proteomes" id="UP000654123"/>
    </source>
</evidence>
<accession>A0A918B6H8</accession>
<keyword evidence="5" id="KW-1185">Reference proteome</keyword>
<dbReference type="InterPro" id="IPR006530">
    <property type="entry name" value="YD"/>
</dbReference>
<reference evidence="4" key="2">
    <citation type="submission" date="2020-09" db="EMBL/GenBank/DDBJ databases">
        <authorList>
            <person name="Sun Q."/>
            <person name="Ohkuma M."/>
        </authorList>
    </citation>
    <scope>NUCLEOTIDE SEQUENCE</scope>
    <source>
        <strain evidence="4">JCM 4335</strain>
    </source>
</reference>
<dbReference type="Gene3D" id="2.180.10.10">
    <property type="entry name" value="RHS repeat-associated core"/>
    <property type="match status" value="2"/>
</dbReference>
<feature type="compositionally biased region" description="Low complexity" evidence="2">
    <location>
        <begin position="1916"/>
        <end position="1926"/>
    </location>
</feature>
<sequence length="2176" mass="231704">MRHIAALTGLTLVPGLLTVPAWADDIAPLGLRKLEAPQSAEVSPFRAKVDKRTAETLQRAAAADRRATERAAKDRSRSVAWPTAGASTLRLPGKGEAKAAPGGLPITLTRSGKAGKAAESVTVTVLDQKRAAELGVKGLVLSVTGPAQGGTSGLALDYSAFASAYGGDWAGRLQLAQLPGCALSAPASAACRTRTPLRFTNDRRSEQLKTDLAFRAAPARAARAASAPAAAQTMVLAVAAGTKSGSGDYKATPLAASSTWEAGGSSGTFTWSYPLRVPPSAAGPKPDLKISYDSGSIDGRTASTNNQGTAIGEGFDIPSSYIERKYGSCDDDGQDDKNDLCWKYENASLVLNGHATELVKDDVSGQWRLKNDDASTVLHHSDAKGADNGDDNREYWTVITGDGTKYHFGLNKLPGATTQATQSVWTVPVFGDDEGEPGYTQSGSFSGRAEKQAWRWNLDYVEDTHKNAMSYWYAAEHNHYDMLGDDNTGTPYVRGGILKEIRYGQRADTLFALPAGSNRVLFDYAERCVASGTGCDSLTEDTRDNWPDVPFDAECKADLKCTGNTGPAFYTRKRMTGITTEAWNAAAATPAYEPVDSWSLKQTYLDPGDTGDSTDQALWLDEIRQTGRRGTAITLPPVTFAHEFRANRVDGASDDILPLNKPRLYTITSETGARTIVNYQQADCLASQTKPKVDTNTRRCYPVYWSPNGAEEPTLDWFHKYPVSSVTTSDRLGSSPPVEHTYTYDGGGAWHYNNDPMTPAKERTWSTWRGFGKVTHHTGVVGKTRSKTVTVYLRGMNGDRVLGPDGKTPHPTERKTATVTGIAAPALTDSAQYAGFTRESVTYNGEAEVSGQVNDPWSKRTATQHQSYADTEAHFVRTSTTHSRTRITTSQPARDRVRTVETLYDAYGMAYQVHDKGDNAVQTDDTCTRTWYARNNAVGINKLVTRTRTTAGACVPDDQLDLPADSSRPGDVISDTATAYDSTTWSATQSPTKGQAQWTGRARGYGIDDQPVWQKTATMTYDDLGRLLTVMDTNDTVTATTVYTPAGTGPLTATKVTNAKGHSTDTLLDFATGAATKVTDANRRSTYTEYDALGRVTKVWLPNLNKSLGKPPNYTYAYNITNSGDTLPWVSTSTIRGNHGGTYNTTYEIYDSLLRPRQVQTPSPAGGRIISETLYDERGLAVTTSADIWDAKNDPAGGLVATDGGQAPTQTDVTYDGAGRAVKSVTKALNVPRWTTETAYTGDTVTTTAPAGGQATAVVTNALGQTTERREYGGPQPEGSNHTTTTYAYLPGGRQATVTGPDQTKWSYSYDLFGRQTSATDPDKGTATTAYNELDQAIRSADSRGKSLVTEYDVLGRKTGLWDGAKTDATKLAAWTYDTLAKGQPDSSIRYENGVNQTTSKAYTQKVTGYNALYQPTGSQMVLPAGEPLVAAGVPATLSSSTTYGLDGSVLSSTMPAVAGLGSETVTITRGELGQETKVASGTGYLLGAAYSPQGDVRQLTLGTSSAETTKKAYLNYDYETGTRRLTRSYVTDTVHSYMPQELQYTQDDAGNVTSLFDATTQGGTTKADYQCFAYDGHRRLSEAWTPRTADCAATGRTMANIDGAAPYWHSYTYNAAGQRATETEHAATGDKTTTYAYGTAAAQPHPLAKTTGAKNATYAYDKAGNTTSRPGAQAQQTLTWNSEGKLVGTTEPAAGTKPALGTSYLYDASGELLIRRATGDGDTILYLGSTEVRLTTKGTTKTLSGTRYYTAAGKTIAVRTATAGVADSKLSYLAADHHGTGSVALDATTMAVTKRYTTPFGAQRGPTAPTWPDDKSFLGKPADKSTGLTHIGAREYDPSTGLFISIDPVLQLEIHQTLNGYTYGAQNPVANADPTGMKLPCGKGHDIPCPQNPGGGRSGQPDRIPGTGGGDSPATGDTSGTTSNDGGSGNSGLQCVGAGLLTRCGGDEVYNTLAPQDDPVSPVVYGLGRNFAYTSELFGWLADGDCWHGGAGAPGCNYGAQYDTWVAGQGHDVSADSYLIPGLGAAIFSHRPAPRVKPNGGMLRNEVEKLFSAGVAGKKRSALAGELVIPGSSPRLLLSVSGERPGHARLVPVVGSPQNPQRFTPSNVGGNNNRNYDTEYAMLTYVANQIGAPSRVRGSLTMHSSQPACPSCTSVIGQFAEQFPNIRINYTSGRG</sequence>
<comment type="caution">
    <text evidence="4">The sequence shown here is derived from an EMBL/GenBank/DDBJ whole genome shotgun (WGS) entry which is preliminary data.</text>
</comment>
<dbReference type="InterPro" id="IPR031325">
    <property type="entry name" value="RHS_repeat"/>
</dbReference>
<evidence type="ECO:0000259" key="3">
    <source>
        <dbReference type="Pfam" id="PF25023"/>
    </source>
</evidence>
<dbReference type="InterPro" id="IPR056823">
    <property type="entry name" value="TEN-like_YD-shell"/>
</dbReference>